<keyword evidence="2" id="KW-1185">Reference proteome</keyword>
<name>A0A9J6FGQ5_HAELO</name>
<evidence type="ECO:0000313" key="2">
    <source>
        <dbReference type="Proteomes" id="UP000821853"/>
    </source>
</evidence>
<dbReference type="Proteomes" id="UP000821853">
    <property type="component" value="Chromosome 1"/>
</dbReference>
<sequence length="71" mass="7649">MLPHDGEAQGAGAVTLVMVAYQLAHMSCRIQNGTQEQRVPVSVDYCPENTTVLAHALNFAANTSLQRYTSA</sequence>
<dbReference type="VEuPathDB" id="VectorBase:HLOH_040073"/>
<organism evidence="1 2">
    <name type="scientific">Haemaphysalis longicornis</name>
    <name type="common">Bush tick</name>
    <dbReference type="NCBI Taxonomy" id="44386"/>
    <lineage>
        <taxon>Eukaryota</taxon>
        <taxon>Metazoa</taxon>
        <taxon>Ecdysozoa</taxon>
        <taxon>Arthropoda</taxon>
        <taxon>Chelicerata</taxon>
        <taxon>Arachnida</taxon>
        <taxon>Acari</taxon>
        <taxon>Parasitiformes</taxon>
        <taxon>Ixodida</taxon>
        <taxon>Ixodoidea</taxon>
        <taxon>Ixodidae</taxon>
        <taxon>Haemaphysalinae</taxon>
        <taxon>Haemaphysalis</taxon>
    </lineage>
</organism>
<accession>A0A9J6FGQ5</accession>
<evidence type="ECO:0000313" key="1">
    <source>
        <dbReference type="EMBL" id="KAH9361576.1"/>
    </source>
</evidence>
<comment type="caution">
    <text evidence="1">The sequence shown here is derived from an EMBL/GenBank/DDBJ whole genome shotgun (WGS) entry which is preliminary data.</text>
</comment>
<gene>
    <name evidence="1" type="ORF">HPB48_001453</name>
</gene>
<reference evidence="1 2" key="1">
    <citation type="journal article" date="2020" name="Cell">
        <title>Large-Scale Comparative Analyses of Tick Genomes Elucidate Their Genetic Diversity and Vector Capacities.</title>
        <authorList>
            <consortium name="Tick Genome and Microbiome Consortium (TIGMIC)"/>
            <person name="Jia N."/>
            <person name="Wang J."/>
            <person name="Shi W."/>
            <person name="Du L."/>
            <person name="Sun Y."/>
            <person name="Zhan W."/>
            <person name="Jiang J.F."/>
            <person name="Wang Q."/>
            <person name="Zhang B."/>
            <person name="Ji P."/>
            <person name="Bell-Sakyi L."/>
            <person name="Cui X.M."/>
            <person name="Yuan T.T."/>
            <person name="Jiang B.G."/>
            <person name="Yang W.F."/>
            <person name="Lam T.T."/>
            <person name="Chang Q.C."/>
            <person name="Ding S.J."/>
            <person name="Wang X.J."/>
            <person name="Zhu J.G."/>
            <person name="Ruan X.D."/>
            <person name="Zhao L."/>
            <person name="Wei J.T."/>
            <person name="Ye R.Z."/>
            <person name="Que T.C."/>
            <person name="Du C.H."/>
            <person name="Zhou Y.H."/>
            <person name="Cheng J.X."/>
            <person name="Dai P.F."/>
            <person name="Guo W.B."/>
            <person name="Han X.H."/>
            <person name="Huang E.J."/>
            <person name="Li L.F."/>
            <person name="Wei W."/>
            <person name="Gao Y.C."/>
            <person name="Liu J.Z."/>
            <person name="Shao H.Z."/>
            <person name="Wang X."/>
            <person name="Wang C.C."/>
            <person name="Yang T.C."/>
            <person name="Huo Q.B."/>
            <person name="Li W."/>
            <person name="Chen H.Y."/>
            <person name="Chen S.E."/>
            <person name="Zhou L.G."/>
            <person name="Ni X.B."/>
            <person name="Tian J.H."/>
            <person name="Sheng Y."/>
            <person name="Liu T."/>
            <person name="Pan Y.S."/>
            <person name="Xia L.Y."/>
            <person name="Li J."/>
            <person name="Zhao F."/>
            <person name="Cao W.C."/>
        </authorList>
    </citation>
    <scope>NUCLEOTIDE SEQUENCE [LARGE SCALE GENOMIC DNA]</scope>
    <source>
        <strain evidence="1">HaeL-2018</strain>
    </source>
</reference>
<proteinExistence type="predicted"/>
<dbReference type="OrthoDB" id="10402224at2759"/>
<dbReference type="AlphaFoldDB" id="A0A9J6FGQ5"/>
<dbReference type="EMBL" id="JABSTR010000001">
    <property type="protein sequence ID" value="KAH9361576.1"/>
    <property type="molecule type" value="Genomic_DNA"/>
</dbReference>
<protein>
    <submittedName>
        <fullName evidence="1">Uncharacterized protein</fullName>
    </submittedName>
</protein>